<organism evidence="1 2">
    <name type="scientific">Palleniella muris</name>
    <dbReference type="NCBI Taxonomy" id="3038145"/>
    <lineage>
        <taxon>Bacteria</taxon>
        <taxon>Pseudomonadati</taxon>
        <taxon>Bacteroidota</taxon>
        <taxon>Bacteroidia</taxon>
        <taxon>Bacteroidales</taxon>
        <taxon>Prevotellaceae</taxon>
        <taxon>Palleniella</taxon>
    </lineage>
</organism>
<accession>A0AC61QS98</accession>
<sequence length="263" mass="28238">MKNIFKYTLAALFGVLSFASCTNDFEYEGADPNNLGGNGYVESTKAGTTFMFVPGQTQDVQFVVGRINAEEEGTVSLTSNSDKLSVPATVQFAKGEKSKTITATANIATGATEKIVVSVAEGDAYLYAQSEITFTIQVFPVIDVQYLFGAFTEDILPWQLYDLGDGQYRIPAGGYDYDIDFTIDSKNRIIVKPQAAWVHQDYGDVYIMGNAAGDAKADGSGSGVAGMYDPATGIAQMALYHFVPGVGSFGTFMDIVIFPKANN</sequence>
<protein>
    <submittedName>
        <fullName evidence="1">Uncharacterized protein</fullName>
    </submittedName>
</protein>
<comment type="caution">
    <text evidence="1">The sequence shown here is derived from an EMBL/GenBank/DDBJ whole genome shotgun (WGS) entry which is preliminary data.</text>
</comment>
<dbReference type="EMBL" id="SRZC01000005">
    <property type="protein sequence ID" value="TGX83114.1"/>
    <property type="molecule type" value="Genomic_DNA"/>
</dbReference>
<name>A0AC61QS98_9BACT</name>
<proteinExistence type="predicted"/>
<keyword evidence="2" id="KW-1185">Reference proteome</keyword>
<evidence type="ECO:0000313" key="1">
    <source>
        <dbReference type="EMBL" id="TGX83114.1"/>
    </source>
</evidence>
<gene>
    <name evidence="1" type="ORF">E5358_03995</name>
</gene>
<evidence type="ECO:0000313" key="2">
    <source>
        <dbReference type="Proteomes" id="UP000308886"/>
    </source>
</evidence>
<dbReference type="Proteomes" id="UP000308886">
    <property type="component" value="Unassembled WGS sequence"/>
</dbReference>
<reference evidence="1" key="1">
    <citation type="submission" date="2019-04" db="EMBL/GenBank/DDBJ databases">
        <title>Microbes associate with the intestines of laboratory mice.</title>
        <authorList>
            <person name="Navarre W."/>
            <person name="Wong E."/>
            <person name="Huang K."/>
            <person name="Tropini C."/>
            <person name="Ng K."/>
            <person name="Yu B."/>
        </authorList>
    </citation>
    <scope>NUCLEOTIDE SEQUENCE</scope>
    <source>
        <strain evidence="1">NM73_A23</strain>
    </source>
</reference>